<dbReference type="AlphaFoldDB" id="A0A229UNR4"/>
<dbReference type="InterPro" id="IPR027056">
    <property type="entry name" value="Gluconate_2DH_su3"/>
</dbReference>
<comment type="caution">
    <text evidence="1">The sequence shown here is derived from an EMBL/GenBank/DDBJ whole genome shotgun (WGS) entry which is preliminary data.</text>
</comment>
<dbReference type="Proteomes" id="UP000215509">
    <property type="component" value="Unassembled WGS sequence"/>
</dbReference>
<keyword evidence="2" id="KW-1185">Reference proteome</keyword>
<dbReference type="RefSeq" id="WP_094016211.1">
    <property type="nucleotide sequence ID" value="NZ_NMQW01000024.1"/>
</dbReference>
<gene>
    <name evidence="1" type="ORF">CF651_17730</name>
</gene>
<dbReference type="Pfam" id="PF13618">
    <property type="entry name" value="Gluconate_2-dh3"/>
    <property type="match status" value="1"/>
</dbReference>
<dbReference type="EMBL" id="NMQW01000024">
    <property type="protein sequence ID" value="OXM85058.1"/>
    <property type="molecule type" value="Genomic_DNA"/>
</dbReference>
<evidence type="ECO:0008006" key="3">
    <source>
        <dbReference type="Google" id="ProtNLM"/>
    </source>
</evidence>
<dbReference type="OrthoDB" id="63962at2"/>
<evidence type="ECO:0000313" key="2">
    <source>
        <dbReference type="Proteomes" id="UP000215509"/>
    </source>
</evidence>
<proteinExistence type="predicted"/>
<sequence>MSKESHYPTYDVMNAQHAWDDHTRKIVNERLHTGGDYSYLTVLEAEMLRSWCSLLVDDDRAEIIQFIIEHLDRQLASGLESQRKPGLPPAPALVRLGLDALGGSCQRLYTDHFFHLERERQLQIMQAISTGDGLPYEAWKHVPQQPFFQKLLTLTLEAYYSHPRTWSEIGYGGPAYPRGYVRMHPGQLDPWEAKPKYEEA</sequence>
<accession>A0A229UNR4</accession>
<protein>
    <recommendedName>
        <fullName evidence="3">Gluconate 2-dehydrogenase</fullName>
    </recommendedName>
</protein>
<name>A0A229UNR4_9BACL</name>
<organism evidence="1 2">
    <name type="scientific">Paenibacillus rigui</name>
    <dbReference type="NCBI Taxonomy" id="554312"/>
    <lineage>
        <taxon>Bacteria</taxon>
        <taxon>Bacillati</taxon>
        <taxon>Bacillota</taxon>
        <taxon>Bacilli</taxon>
        <taxon>Bacillales</taxon>
        <taxon>Paenibacillaceae</taxon>
        <taxon>Paenibacillus</taxon>
    </lineage>
</organism>
<reference evidence="1 2" key="1">
    <citation type="submission" date="2017-07" db="EMBL/GenBank/DDBJ databases">
        <title>Genome sequencing and assembly of Paenibacillus rigui.</title>
        <authorList>
            <person name="Mayilraj S."/>
        </authorList>
    </citation>
    <scope>NUCLEOTIDE SEQUENCE [LARGE SCALE GENOMIC DNA]</scope>
    <source>
        <strain evidence="1 2">JCM 16352</strain>
    </source>
</reference>
<evidence type="ECO:0000313" key="1">
    <source>
        <dbReference type="EMBL" id="OXM85058.1"/>
    </source>
</evidence>